<dbReference type="PANTHER" id="PTHR40469:SF2">
    <property type="entry name" value="GALACTOSE-BINDING DOMAIN-LIKE SUPERFAMILY PROTEIN"/>
    <property type="match status" value="1"/>
</dbReference>
<dbReference type="EMBL" id="JABWCS010000221">
    <property type="protein sequence ID" value="NUU64057.1"/>
    <property type="molecule type" value="Genomic_DNA"/>
</dbReference>
<keyword evidence="5" id="KW-1185">Reference proteome</keyword>
<dbReference type="Pfam" id="PF03422">
    <property type="entry name" value="CBM_6"/>
    <property type="match status" value="2"/>
</dbReference>
<dbReference type="InterPro" id="IPR006584">
    <property type="entry name" value="Cellulose-bd_IV"/>
</dbReference>
<evidence type="ECO:0000259" key="3">
    <source>
        <dbReference type="PROSITE" id="PS51175"/>
    </source>
</evidence>
<keyword evidence="1" id="KW-0732">Signal</keyword>
<evidence type="ECO:0000256" key="2">
    <source>
        <dbReference type="SAM" id="Phobius"/>
    </source>
</evidence>
<evidence type="ECO:0000256" key="1">
    <source>
        <dbReference type="ARBA" id="ARBA00022729"/>
    </source>
</evidence>
<dbReference type="InterPro" id="IPR029062">
    <property type="entry name" value="Class_I_gatase-like"/>
</dbReference>
<dbReference type="PANTHER" id="PTHR40469">
    <property type="entry name" value="SECRETED GLYCOSYL HYDROLASE"/>
    <property type="match status" value="1"/>
</dbReference>
<dbReference type="Gene3D" id="2.60.120.260">
    <property type="entry name" value="Galactose-binding domain-like"/>
    <property type="match status" value="2"/>
</dbReference>
<feature type="domain" description="CBM6" evidence="3">
    <location>
        <begin position="288"/>
        <end position="409"/>
    </location>
</feature>
<keyword evidence="2" id="KW-0812">Transmembrane</keyword>
<dbReference type="PROSITE" id="PS51175">
    <property type="entry name" value="CBM6"/>
    <property type="match status" value="2"/>
</dbReference>
<reference evidence="4" key="1">
    <citation type="submission" date="2020-06" db="EMBL/GenBank/DDBJ databases">
        <title>Paenibacillus sp. nov., isolated from soil.</title>
        <authorList>
            <person name="Seo Y.L."/>
        </authorList>
    </citation>
    <scope>NUCLEOTIDE SEQUENCE [LARGE SCALE GENOMIC DNA]</scope>
    <source>
        <strain evidence="4">JW14</strain>
    </source>
</reference>
<dbReference type="GO" id="GO:0030246">
    <property type="term" value="F:carbohydrate binding"/>
    <property type="evidence" value="ECO:0007669"/>
    <property type="project" value="InterPro"/>
</dbReference>
<gene>
    <name evidence="4" type="ORF">HPT30_27280</name>
</gene>
<keyword evidence="2" id="KW-0472">Membrane</keyword>
<dbReference type="InterPro" id="IPR029010">
    <property type="entry name" value="ThuA-like"/>
</dbReference>
<evidence type="ECO:0000313" key="5">
    <source>
        <dbReference type="Proteomes" id="UP000564806"/>
    </source>
</evidence>
<feature type="domain" description="CBM6" evidence="3">
    <location>
        <begin position="415"/>
        <end position="537"/>
    </location>
</feature>
<dbReference type="SUPFAM" id="SSF49785">
    <property type="entry name" value="Galactose-binding domain-like"/>
    <property type="match status" value="2"/>
</dbReference>
<dbReference type="AlphaFoldDB" id="A0A850EX61"/>
<dbReference type="InterPro" id="IPR005084">
    <property type="entry name" value="CBM6"/>
</dbReference>
<feature type="transmembrane region" description="Helical" evidence="2">
    <location>
        <begin position="12"/>
        <end position="32"/>
    </location>
</feature>
<organism evidence="4 5">
    <name type="scientific">Paenibacillus agri</name>
    <dbReference type="NCBI Taxonomy" id="2744309"/>
    <lineage>
        <taxon>Bacteria</taxon>
        <taxon>Bacillati</taxon>
        <taxon>Bacillota</taxon>
        <taxon>Bacilli</taxon>
        <taxon>Bacillales</taxon>
        <taxon>Paenibacillaceae</taxon>
        <taxon>Paenibacillus</taxon>
    </lineage>
</organism>
<dbReference type="RefSeq" id="WP_175374419.1">
    <property type="nucleotide sequence ID" value="NZ_JABWCS010000221.1"/>
</dbReference>
<dbReference type="InterPro" id="IPR008979">
    <property type="entry name" value="Galactose-bd-like_sf"/>
</dbReference>
<dbReference type="Proteomes" id="UP000564806">
    <property type="component" value="Unassembled WGS sequence"/>
</dbReference>
<evidence type="ECO:0000313" key="4">
    <source>
        <dbReference type="EMBL" id="NUU64057.1"/>
    </source>
</evidence>
<name>A0A850EX61_9BACL</name>
<comment type="caution">
    <text evidence="4">The sequence shown here is derived from an EMBL/GenBank/DDBJ whole genome shotgun (WGS) entry which is preliminary data.</text>
</comment>
<dbReference type="Pfam" id="PF06283">
    <property type="entry name" value="ThuA"/>
    <property type="match status" value="1"/>
</dbReference>
<dbReference type="SMART" id="SM00606">
    <property type="entry name" value="CBD_IV"/>
    <property type="match status" value="2"/>
</dbReference>
<dbReference type="SUPFAM" id="SSF52317">
    <property type="entry name" value="Class I glutamine amidotransferase-like"/>
    <property type="match status" value="1"/>
</dbReference>
<keyword evidence="2" id="KW-1133">Transmembrane helix</keyword>
<dbReference type="Gene3D" id="3.40.50.880">
    <property type="match status" value="1"/>
</dbReference>
<dbReference type="CDD" id="cd04080">
    <property type="entry name" value="CBM6_cellulase-like"/>
    <property type="match status" value="2"/>
</dbReference>
<protein>
    <submittedName>
        <fullName evidence="4">Carbohydrate-binding protein</fullName>
    </submittedName>
</protein>
<proteinExistence type="predicted"/>
<sequence length="539" mass="59482">MSKVTQSNTLLTRFFAICMSFIFISSFFSYGAKAAEASPQFKVLAFYNGTWDAAHISFVNEANRRFPEFASQYNFSYESTNDWSKLNTSNLSQYKVVIFLDDVPPAAQRPAFEQYMRNGGGWLGFHVSAFTTNPSSWNWYYNEFLGSGAFRSNTWFPTPATLRLENSTHPATSNMPATFKTPASEWYSWSVDLRTKPNIDILYSVDPVSFPLGTDPNQSWYSGYYPIVWSNKNYKMMYANMGHNDMNYANNTAKSYTFSDETQNKLIINALLWMGGGQQPSTSFSVPSTIEAENYSSMSGVQTQNTTDTGGGLNVGWIDPGDWVNYPVNVASSNTYKVSYRVASPNGGGTIQAENGTTGQVFGSAQVPATGGWQTWTTISHDVNLSAGEQLLKLSFPSGGFNLNWIKVEEKTPSIRIEAENYIESNGVQKQDTTDVGGGQNVGWIDPGDWMTYSTPTPLSPGTYTISYRVASPNGSQIQFERAGGGAIFGTITVPATGGWQTWTTISHDVVLSSTEQQIALSFPTLGGLNVNWFTITKK</sequence>
<accession>A0A850EX61</accession>